<feature type="transmembrane region" description="Helical" evidence="1">
    <location>
        <begin position="47"/>
        <end position="67"/>
    </location>
</feature>
<evidence type="ECO:0000313" key="4">
    <source>
        <dbReference type="WBParaSite" id="TCNE_0000380001-mRNA-1"/>
    </source>
</evidence>
<proteinExistence type="predicted"/>
<protein>
    <submittedName>
        <fullName evidence="4">Reverse transcriptase domain-containing protein</fullName>
    </submittedName>
</protein>
<dbReference type="AlphaFoldDB" id="A0A183U5N0"/>
<dbReference type="EMBL" id="UYWY01005333">
    <property type="protein sequence ID" value="VDM29517.1"/>
    <property type="molecule type" value="Genomic_DNA"/>
</dbReference>
<reference evidence="4" key="1">
    <citation type="submission" date="2016-06" db="UniProtKB">
        <authorList>
            <consortium name="WormBaseParasite"/>
        </authorList>
    </citation>
    <scope>IDENTIFICATION</scope>
</reference>
<gene>
    <name evidence="2" type="ORF">TCNE_LOCUS3800</name>
</gene>
<keyword evidence="3" id="KW-1185">Reference proteome</keyword>
<evidence type="ECO:0000313" key="2">
    <source>
        <dbReference type="EMBL" id="VDM29517.1"/>
    </source>
</evidence>
<organism evidence="3 4">
    <name type="scientific">Toxocara canis</name>
    <name type="common">Canine roundworm</name>
    <dbReference type="NCBI Taxonomy" id="6265"/>
    <lineage>
        <taxon>Eukaryota</taxon>
        <taxon>Metazoa</taxon>
        <taxon>Ecdysozoa</taxon>
        <taxon>Nematoda</taxon>
        <taxon>Chromadorea</taxon>
        <taxon>Rhabditida</taxon>
        <taxon>Spirurina</taxon>
        <taxon>Ascaridomorpha</taxon>
        <taxon>Ascaridoidea</taxon>
        <taxon>Toxocaridae</taxon>
        <taxon>Toxocara</taxon>
    </lineage>
</organism>
<keyword evidence="1" id="KW-0472">Membrane</keyword>
<accession>A0A183U5N0</accession>
<keyword evidence="1" id="KW-1133">Transmembrane helix</keyword>
<dbReference type="Proteomes" id="UP000050794">
    <property type="component" value="Unassembled WGS sequence"/>
</dbReference>
<name>A0A183U5N0_TOXCA</name>
<keyword evidence="1" id="KW-0812">Transmembrane</keyword>
<evidence type="ECO:0000256" key="1">
    <source>
        <dbReference type="SAM" id="Phobius"/>
    </source>
</evidence>
<dbReference type="WBParaSite" id="TCNE_0000380001-mRNA-1">
    <property type="protein sequence ID" value="TCNE_0000380001-mRNA-1"/>
    <property type="gene ID" value="TCNE_0000380001"/>
</dbReference>
<reference evidence="2 3" key="2">
    <citation type="submission" date="2018-11" db="EMBL/GenBank/DDBJ databases">
        <authorList>
            <consortium name="Pathogen Informatics"/>
        </authorList>
    </citation>
    <scope>NUCLEOTIDE SEQUENCE [LARGE SCALE GENOMIC DNA]</scope>
</reference>
<sequence>MKEYVYLGQMVKMDRDMQPEITRQIRAGWRAFNSIKDMLKKKMSKTLRAHLFNITVLPAMLYASEIWTTTKNEER</sequence>
<evidence type="ECO:0000313" key="3">
    <source>
        <dbReference type="Proteomes" id="UP000050794"/>
    </source>
</evidence>